<dbReference type="PANTHER" id="PTHR33026">
    <property type="entry name" value="OS06G0360600 PROTEIN"/>
    <property type="match status" value="1"/>
</dbReference>
<organism evidence="4 5">
    <name type="scientific">Lolium multiflorum</name>
    <name type="common">Italian ryegrass</name>
    <name type="synonym">Lolium perenne subsp. multiflorum</name>
    <dbReference type="NCBI Taxonomy" id="4521"/>
    <lineage>
        <taxon>Eukaryota</taxon>
        <taxon>Viridiplantae</taxon>
        <taxon>Streptophyta</taxon>
        <taxon>Embryophyta</taxon>
        <taxon>Tracheophyta</taxon>
        <taxon>Spermatophyta</taxon>
        <taxon>Magnoliopsida</taxon>
        <taxon>Liliopsida</taxon>
        <taxon>Poales</taxon>
        <taxon>Poaceae</taxon>
        <taxon>BOP clade</taxon>
        <taxon>Pooideae</taxon>
        <taxon>Poodae</taxon>
        <taxon>Poeae</taxon>
        <taxon>Poeae Chloroplast Group 2 (Poeae type)</taxon>
        <taxon>Loliodinae</taxon>
        <taxon>Loliinae</taxon>
        <taxon>Lolium</taxon>
    </lineage>
</organism>
<feature type="compositionally biased region" description="Low complexity" evidence="2">
    <location>
        <begin position="567"/>
        <end position="580"/>
    </location>
</feature>
<feature type="compositionally biased region" description="Acidic residues" evidence="2">
    <location>
        <begin position="1078"/>
        <end position="1098"/>
    </location>
</feature>
<comment type="caution">
    <text evidence="4">The sequence shown here is derived from an EMBL/GenBank/DDBJ whole genome shotgun (WGS) entry which is preliminary data.</text>
</comment>
<keyword evidence="5" id="KW-1185">Reference proteome</keyword>
<sequence length="1115" mass="119640">MPRGRTEAAAVPSSSSSRSHSVPLLRSSSSLLRRNFFTVSLANSGGQQPRHFSTDPPPPLHQSSATGPRVSTVRSPPPPSPPSRGSSSPFRLSWSSSSSSSSMAQPSGSWRGSYMREDDIERLVRLRRIPPAVITRAPGDEVEPRPNPGERVVFGAHFDRGLGLSASNFFRELLDYFGLQPHHLPANACVLISCYVAFMEGYAGLWPDIDFWSRLFFIKAQTTDGHLRTCGAASIYSCLGTPFPKIPTVDSVKNWQMSFFYVRNENPAFDRINLPEYNPAPPVGRIIWGYNARTTDPDAEVNQLWDFLGACVSGGRLSAEDLLCTYAERWVLPLQLHTHKIGHMSGRFDPTRTSKVELSKAQVARRVNNITKANMPEAWDYGLTPCSQASLPELLFDHQGLEDGDLAQKVWTPDHADPADQAGDQAGDDELPQLPDQGGQGEHNPPPSPEQPEEEEPVTSTTGPIPAVPLRMRLPGASATSAPKGKKRVSDRSTAALEAKVKKQRRLGPKKVPEQAGAPIKFAQGGGSRQAPRVVSPLPRQRREPTPQPSARAPTPPLVVVPPAATPPSAGASSSAVPLATAPGGGAQGEPARRPTLDDMFPRRARFLEPAAGAGSGMPPATGAGAGGAAPPETGIGGAAPSVVVLEESPEGAPQAPETAAPTGPTVSTVPPPSSEPSREEPAGKELARDEPARTGDVGSQALVRTEGPPETAEGLHVAKGARLLNVASASDSSLGSAATMEKAWHNADACEVTSREGNPGVAPMKMFFSGFRANLKARAAETAANLAKLEEADKTVTERRTVLYNQVVTRYHKAKIERAGLARELEAVKAEAARVPQLEADLRAARAQCAQSEEAGRAAAAKLKVAEGELARLRRLQDNHLKELAALKKAEEEKVEGLSKWLEEVDKQRLALRQEVTAKSEELSATTKRWVDEIGRLDRGLAAAFREAQEAALTAVGVARDARRRETGESSDEYFTMEDYMASMAARDLSNLITWLEKAPDRFLDWKESAACAGADMVLSFVLSWYSEVDLEQLECRRAGVEDALPAENKTARLARACTIADFVDKGIFIEDPNPPFEDEGEETEDEEAEDVPEDDPAAGSADAPPAGPDPAGA</sequence>
<feature type="domain" description="Transposase (putative) gypsy type" evidence="3">
    <location>
        <begin position="152"/>
        <end position="219"/>
    </location>
</feature>
<protein>
    <recommendedName>
        <fullName evidence="3">Transposase (putative) gypsy type domain-containing protein</fullName>
    </recommendedName>
</protein>
<dbReference type="Pfam" id="PF04195">
    <property type="entry name" value="Transposase_28"/>
    <property type="match status" value="1"/>
</dbReference>
<reference evidence="4" key="1">
    <citation type="submission" date="2023-07" db="EMBL/GenBank/DDBJ databases">
        <title>A chromosome-level genome assembly of Lolium multiflorum.</title>
        <authorList>
            <person name="Chen Y."/>
            <person name="Copetti D."/>
            <person name="Kolliker R."/>
            <person name="Studer B."/>
        </authorList>
    </citation>
    <scope>NUCLEOTIDE SEQUENCE</scope>
    <source>
        <strain evidence="4">02402/16</strain>
        <tissue evidence="4">Leaf</tissue>
    </source>
</reference>
<dbReference type="PANTHER" id="PTHR33026:SF7">
    <property type="entry name" value="OS03G0100275 PROTEIN"/>
    <property type="match status" value="1"/>
</dbReference>
<dbReference type="AlphaFoldDB" id="A0AAD8WRN7"/>
<feature type="region of interest" description="Disordered" evidence="2">
    <location>
        <begin position="1070"/>
        <end position="1115"/>
    </location>
</feature>
<evidence type="ECO:0000259" key="3">
    <source>
        <dbReference type="Pfam" id="PF04195"/>
    </source>
</evidence>
<dbReference type="Proteomes" id="UP001231189">
    <property type="component" value="Unassembled WGS sequence"/>
</dbReference>
<feature type="compositionally biased region" description="Low complexity" evidence="2">
    <location>
        <begin position="13"/>
        <end position="25"/>
    </location>
</feature>
<dbReference type="InterPro" id="IPR007321">
    <property type="entry name" value="Transposase_28"/>
</dbReference>
<keyword evidence="1" id="KW-0175">Coiled coil</keyword>
<feature type="compositionally biased region" description="Low complexity" evidence="2">
    <location>
        <begin position="610"/>
        <end position="634"/>
    </location>
</feature>
<evidence type="ECO:0000313" key="5">
    <source>
        <dbReference type="Proteomes" id="UP001231189"/>
    </source>
</evidence>
<feature type="region of interest" description="Disordered" evidence="2">
    <location>
        <begin position="41"/>
        <end position="112"/>
    </location>
</feature>
<evidence type="ECO:0000256" key="1">
    <source>
        <dbReference type="SAM" id="Coils"/>
    </source>
</evidence>
<feature type="coiled-coil region" evidence="1">
    <location>
        <begin position="773"/>
        <end position="923"/>
    </location>
</feature>
<name>A0AAD8WRN7_LOLMU</name>
<feature type="compositionally biased region" description="Low complexity" evidence="2">
    <location>
        <begin position="1099"/>
        <end position="1115"/>
    </location>
</feature>
<feature type="region of interest" description="Disordered" evidence="2">
    <location>
        <begin position="411"/>
        <end position="714"/>
    </location>
</feature>
<feature type="compositionally biased region" description="Pro residues" evidence="2">
    <location>
        <begin position="554"/>
        <end position="566"/>
    </location>
</feature>
<feature type="compositionally biased region" description="Basic and acidic residues" evidence="2">
    <location>
        <begin position="677"/>
        <end position="694"/>
    </location>
</feature>
<dbReference type="EMBL" id="JAUUTY010000002">
    <property type="protein sequence ID" value="KAK1678422.1"/>
    <property type="molecule type" value="Genomic_DNA"/>
</dbReference>
<gene>
    <name evidence="4" type="ORF">QYE76_039270</name>
</gene>
<feature type="region of interest" description="Disordered" evidence="2">
    <location>
        <begin position="1"/>
        <end position="25"/>
    </location>
</feature>
<feature type="compositionally biased region" description="Low complexity" evidence="2">
    <location>
        <begin position="659"/>
        <end position="669"/>
    </location>
</feature>
<proteinExistence type="predicted"/>
<feature type="compositionally biased region" description="Polar residues" evidence="2">
    <location>
        <begin position="41"/>
        <end position="51"/>
    </location>
</feature>
<evidence type="ECO:0000256" key="2">
    <source>
        <dbReference type="SAM" id="MobiDB-lite"/>
    </source>
</evidence>
<evidence type="ECO:0000313" key="4">
    <source>
        <dbReference type="EMBL" id="KAK1678422.1"/>
    </source>
</evidence>
<feature type="compositionally biased region" description="Basic and acidic residues" evidence="2">
    <location>
        <begin position="591"/>
        <end position="602"/>
    </location>
</feature>
<accession>A0AAD8WRN7</accession>
<feature type="compositionally biased region" description="Low complexity" evidence="2">
    <location>
        <begin position="83"/>
        <end position="109"/>
    </location>
</feature>